<feature type="signal peptide" evidence="1">
    <location>
        <begin position="1"/>
        <end position="18"/>
    </location>
</feature>
<evidence type="ECO:0000313" key="3">
    <source>
        <dbReference type="Proteomes" id="UP000092993"/>
    </source>
</evidence>
<dbReference type="EMBL" id="LUGG01000011">
    <property type="protein sequence ID" value="OBZ71701.1"/>
    <property type="molecule type" value="Genomic_DNA"/>
</dbReference>
<keyword evidence="1" id="KW-0732">Signal</keyword>
<dbReference type="OrthoDB" id="191139at2759"/>
<dbReference type="STRING" id="5627.A0A1C7M468"/>
<comment type="caution">
    <text evidence="2">The sequence shown here is derived from an EMBL/GenBank/DDBJ whole genome shotgun (WGS) entry which is preliminary data.</text>
</comment>
<reference evidence="2 3" key="1">
    <citation type="submission" date="2016-03" db="EMBL/GenBank/DDBJ databases">
        <title>Whole genome sequencing of Grifola frondosa 9006-11.</title>
        <authorList>
            <person name="Min B."/>
            <person name="Park H."/>
            <person name="Kim J.-G."/>
            <person name="Cho H."/>
            <person name="Oh Y.-L."/>
            <person name="Kong W.-S."/>
            <person name="Choi I.-G."/>
        </authorList>
    </citation>
    <scope>NUCLEOTIDE SEQUENCE [LARGE SCALE GENOMIC DNA]</scope>
    <source>
        <strain evidence="2 3">9006-11</strain>
    </source>
</reference>
<evidence type="ECO:0000313" key="2">
    <source>
        <dbReference type="EMBL" id="OBZ71701.1"/>
    </source>
</evidence>
<dbReference type="OMA" id="ILYPAHM"/>
<evidence type="ECO:0000256" key="1">
    <source>
        <dbReference type="SAM" id="SignalP"/>
    </source>
</evidence>
<feature type="chain" id="PRO_5008888917" evidence="1">
    <location>
        <begin position="19"/>
        <end position="69"/>
    </location>
</feature>
<keyword evidence="3" id="KW-1185">Reference proteome</keyword>
<accession>A0A1C7M468</accession>
<name>A0A1C7M468_GRIFR</name>
<dbReference type="Proteomes" id="UP000092993">
    <property type="component" value="Unassembled WGS sequence"/>
</dbReference>
<proteinExistence type="predicted"/>
<gene>
    <name evidence="2" type="ORF">A0H81_08859</name>
</gene>
<protein>
    <submittedName>
        <fullName evidence="2">Uncharacterized protein</fullName>
    </submittedName>
</protein>
<sequence>MRMLVSVILYPAHMGALTQLWAGTMPEALNYNGKFLIPWARVGECRPEAYDPEIGERLWNWLQEQIKGF</sequence>
<organism evidence="2 3">
    <name type="scientific">Grifola frondosa</name>
    <name type="common">Maitake</name>
    <name type="synonym">Polyporus frondosus</name>
    <dbReference type="NCBI Taxonomy" id="5627"/>
    <lineage>
        <taxon>Eukaryota</taxon>
        <taxon>Fungi</taxon>
        <taxon>Dikarya</taxon>
        <taxon>Basidiomycota</taxon>
        <taxon>Agaricomycotina</taxon>
        <taxon>Agaricomycetes</taxon>
        <taxon>Polyporales</taxon>
        <taxon>Grifolaceae</taxon>
        <taxon>Grifola</taxon>
    </lineage>
</organism>
<dbReference type="AlphaFoldDB" id="A0A1C7M468"/>